<name>A0A9D1V7X3_9FIRM</name>
<protein>
    <submittedName>
        <fullName evidence="4">GNAT family N-acetyltransferase</fullName>
        <ecNumber evidence="4">2.3.1.-</ecNumber>
    </submittedName>
</protein>
<feature type="domain" description="N-acetyltransferase" evidence="3">
    <location>
        <begin position="166"/>
        <end position="301"/>
    </location>
</feature>
<dbReference type="Proteomes" id="UP000824204">
    <property type="component" value="Unassembled WGS sequence"/>
</dbReference>
<dbReference type="Pfam" id="PF13673">
    <property type="entry name" value="Acetyltransf_10"/>
    <property type="match status" value="1"/>
</dbReference>
<dbReference type="InterPro" id="IPR050832">
    <property type="entry name" value="Bact_Acetyltransf"/>
</dbReference>
<dbReference type="SUPFAM" id="SSF55729">
    <property type="entry name" value="Acyl-CoA N-acyltransferases (Nat)"/>
    <property type="match status" value="1"/>
</dbReference>
<dbReference type="GO" id="GO:0016747">
    <property type="term" value="F:acyltransferase activity, transferring groups other than amino-acyl groups"/>
    <property type="evidence" value="ECO:0007669"/>
    <property type="project" value="InterPro"/>
</dbReference>
<keyword evidence="1 4" id="KW-0808">Transferase</keyword>
<evidence type="ECO:0000256" key="2">
    <source>
        <dbReference type="ARBA" id="ARBA00023315"/>
    </source>
</evidence>
<dbReference type="Pfam" id="PF13238">
    <property type="entry name" value="AAA_18"/>
    <property type="match status" value="1"/>
</dbReference>
<evidence type="ECO:0000313" key="5">
    <source>
        <dbReference type="Proteomes" id="UP000824204"/>
    </source>
</evidence>
<keyword evidence="2 4" id="KW-0012">Acyltransferase</keyword>
<gene>
    <name evidence="4" type="ORF">H9741_04115</name>
</gene>
<dbReference type="SUPFAM" id="SSF52540">
    <property type="entry name" value="P-loop containing nucleoside triphosphate hydrolases"/>
    <property type="match status" value="1"/>
</dbReference>
<dbReference type="Gene3D" id="3.40.630.30">
    <property type="match status" value="1"/>
</dbReference>
<sequence length="316" mass="35785">MNLIFVNGTMGVGKTSVCRELAKILPENVFLDGDTCLAATPFYNTEAHRALILKNIADLLNNFLQSELFENILFCWVMHEKEIVQNILSRLHGEFTFRIFTLTCEKEELFARLRGDVSAGIRDGGIFSRSEERAAHYAGFPEKIKTDGKSAEEIAVDLAARLGCGFSAKVYSDLPEEAKAIRERVFVREQSFCEEFDETDKKAEHVLLFYGQRPAGTCRLFEREGWHIGRVAVERAFRGMGCGKLLMRAAEERILERGGDCCTLYAQTRAQAFYEKCGYTAEGEPFSEENCPHVAMKKLLRPFARKSFSENQALKK</sequence>
<proteinExistence type="predicted"/>
<dbReference type="Gene3D" id="3.40.50.300">
    <property type="entry name" value="P-loop containing nucleotide triphosphate hydrolases"/>
    <property type="match status" value="1"/>
</dbReference>
<evidence type="ECO:0000259" key="3">
    <source>
        <dbReference type="PROSITE" id="PS51186"/>
    </source>
</evidence>
<reference evidence="4" key="1">
    <citation type="journal article" date="2021" name="PeerJ">
        <title>Extensive microbial diversity within the chicken gut microbiome revealed by metagenomics and culture.</title>
        <authorList>
            <person name="Gilroy R."/>
            <person name="Ravi A."/>
            <person name="Getino M."/>
            <person name="Pursley I."/>
            <person name="Horton D.L."/>
            <person name="Alikhan N.F."/>
            <person name="Baker D."/>
            <person name="Gharbi K."/>
            <person name="Hall N."/>
            <person name="Watson M."/>
            <person name="Adriaenssens E.M."/>
            <person name="Foster-Nyarko E."/>
            <person name="Jarju S."/>
            <person name="Secka A."/>
            <person name="Antonio M."/>
            <person name="Oren A."/>
            <person name="Chaudhuri R.R."/>
            <person name="La Ragione R."/>
            <person name="Hildebrand F."/>
            <person name="Pallen M.J."/>
        </authorList>
    </citation>
    <scope>NUCLEOTIDE SEQUENCE</scope>
    <source>
        <strain evidence="4">811</strain>
    </source>
</reference>
<accession>A0A9D1V7X3</accession>
<reference evidence="4" key="2">
    <citation type="submission" date="2021-04" db="EMBL/GenBank/DDBJ databases">
        <authorList>
            <person name="Gilroy R."/>
        </authorList>
    </citation>
    <scope>NUCLEOTIDE SEQUENCE</scope>
    <source>
        <strain evidence="4">811</strain>
    </source>
</reference>
<dbReference type="CDD" id="cd04301">
    <property type="entry name" value="NAT_SF"/>
    <property type="match status" value="1"/>
</dbReference>
<dbReference type="InterPro" id="IPR016181">
    <property type="entry name" value="Acyl_CoA_acyltransferase"/>
</dbReference>
<dbReference type="AlphaFoldDB" id="A0A9D1V7X3"/>
<comment type="caution">
    <text evidence="4">The sequence shown here is derived from an EMBL/GenBank/DDBJ whole genome shotgun (WGS) entry which is preliminary data.</text>
</comment>
<evidence type="ECO:0000313" key="4">
    <source>
        <dbReference type="EMBL" id="HIX07633.1"/>
    </source>
</evidence>
<dbReference type="PANTHER" id="PTHR43877">
    <property type="entry name" value="AMINOALKYLPHOSPHONATE N-ACETYLTRANSFERASE-RELATED-RELATED"/>
    <property type="match status" value="1"/>
</dbReference>
<dbReference type="InterPro" id="IPR000182">
    <property type="entry name" value="GNAT_dom"/>
</dbReference>
<dbReference type="PROSITE" id="PS51186">
    <property type="entry name" value="GNAT"/>
    <property type="match status" value="1"/>
</dbReference>
<organism evidence="4 5">
    <name type="scientific">Candidatus Borkfalkia faecipullorum</name>
    <dbReference type="NCBI Taxonomy" id="2838510"/>
    <lineage>
        <taxon>Bacteria</taxon>
        <taxon>Bacillati</taxon>
        <taxon>Bacillota</taxon>
        <taxon>Clostridia</taxon>
        <taxon>Christensenellales</taxon>
        <taxon>Christensenellaceae</taxon>
        <taxon>Candidatus Borkfalkia</taxon>
    </lineage>
</organism>
<dbReference type="EMBL" id="DXFX01000053">
    <property type="protein sequence ID" value="HIX07633.1"/>
    <property type="molecule type" value="Genomic_DNA"/>
</dbReference>
<dbReference type="InterPro" id="IPR027417">
    <property type="entry name" value="P-loop_NTPase"/>
</dbReference>
<evidence type="ECO:0000256" key="1">
    <source>
        <dbReference type="ARBA" id="ARBA00022679"/>
    </source>
</evidence>
<dbReference type="EC" id="2.3.1.-" evidence="4"/>